<dbReference type="EMBL" id="JAFBEV010000008">
    <property type="protein sequence ID" value="MBM7657766.1"/>
    <property type="molecule type" value="Genomic_DNA"/>
</dbReference>
<gene>
    <name evidence="7" type="ORF">JOC27_001216</name>
</gene>
<proteinExistence type="predicted"/>
<evidence type="ECO:0000259" key="6">
    <source>
        <dbReference type="Pfam" id="PF12698"/>
    </source>
</evidence>
<dbReference type="InterPro" id="IPR017500">
    <property type="entry name" value="Phage_infect_YhgE_N"/>
</dbReference>
<keyword evidence="2 5" id="KW-0812">Transmembrane</keyword>
<organism evidence="7 8">
    <name type="scientific">Sporolactobacillus spathodeae</name>
    <dbReference type="NCBI Taxonomy" id="1465502"/>
    <lineage>
        <taxon>Bacteria</taxon>
        <taxon>Bacillati</taxon>
        <taxon>Bacillota</taxon>
        <taxon>Bacilli</taxon>
        <taxon>Bacillales</taxon>
        <taxon>Sporolactobacillaceae</taxon>
        <taxon>Sporolactobacillus</taxon>
    </lineage>
</organism>
<dbReference type="NCBIfam" id="TIGR03062">
    <property type="entry name" value="pip_yhgE_Cterm"/>
    <property type="match status" value="1"/>
</dbReference>
<comment type="subcellular location">
    <subcellularLocation>
        <location evidence="1">Membrane</location>
        <topology evidence="1">Multi-pass membrane protein</topology>
    </subcellularLocation>
</comment>
<evidence type="ECO:0000256" key="3">
    <source>
        <dbReference type="ARBA" id="ARBA00022989"/>
    </source>
</evidence>
<feature type="transmembrane region" description="Helical" evidence="5">
    <location>
        <begin position="586"/>
        <end position="608"/>
    </location>
</feature>
<feature type="transmembrane region" description="Helical" evidence="5">
    <location>
        <begin position="16"/>
        <end position="40"/>
    </location>
</feature>
<name>A0ABS2Q7Y4_9BACL</name>
<accession>A0ABS2Q7Y4</accession>
<evidence type="ECO:0000256" key="4">
    <source>
        <dbReference type="ARBA" id="ARBA00023136"/>
    </source>
</evidence>
<dbReference type="Gene3D" id="3.40.1710.10">
    <property type="entry name" value="abc type-2 transporter like domain"/>
    <property type="match status" value="1"/>
</dbReference>
<feature type="domain" description="ABC-2 type transporter transmembrane" evidence="6">
    <location>
        <begin position="23"/>
        <end position="184"/>
    </location>
</feature>
<evidence type="ECO:0000256" key="5">
    <source>
        <dbReference type="SAM" id="Phobius"/>
    </source>
</evidence>
<protein>
    <submittedName>
        <fullName evidence="7">Membrane protein</fullName>
    </submittedName>
</protein>
<feature type="transmembrane region" description="Helical" evidence="5">
    <location>
        <begin position="620"/>
        <end position="643"/>
    </location>
</feature>
<dbReference type="InterPro" id="IPR051328">
    <property type="entry name" value="T7SS_ABC-Transporter"/>
</dbReference>
<dbReference type="PANTHER" id="PTHR43077">
    <property type="entry name" value="TRANSPORT PERMEASE YVFS-RELATED"/>
    <property type="match status" value="1"/>
</dbReference>
<comment type="caution">
    <text evidence="7">The sequence shown here is derived from an EMBL/GenBank/DDBJ whole genome shotgun (WGS) entry which is preliminary data.</text>
</comment>
<evidence type="ECO:0000313" key="7">
    <source>
        <dbReference type="EMBL" id="MBM7657766.1"/>
    </source>
</evidence>
<keyword evidence="8" id="KW-1185">Reference proteome</keyword>
<dbReference type="PANTHER" id="PTHR43077:SF5">
    <property type="entry name" value="PHAGE INFECTION PROTEIN"/>
    <property type="match status" value="1"/>
</dbReference>
<evidence type="ECO:0000256" key="1">
    <source>
        <dbReference type="ARBA" id="ARBA00004141"/>
    </source>
</evidence>
<dbReference type="InterPro" id="IPR017501">
    <property type="entry name" value="Phage_infect_YhgE_C"/>
</dbReference>
<keyword evidence="3 5" id="KW-1133">Transmembrane helix</keyword>
<feature type="domain" description="ABC-2 type transporter transmembrane" evidence="6">
    <location>
        <begin position="360"/>
        <end position="689"/>
    </location>
</feature>
<evidence type="ECO:0000313" key="8">
    <source>
        <dbReference type="Proteomes" id="UP000823201"/>
    </source>
</evidence>
<feature type="transmembrane region" description="Helical" evidence="5">
    <location>
        <begin position="548"/>
        <end position="574"/>
    </location>
</feature>
<sequence>MNLILSQWKEIFHTRTLFISVIGLMFVPLLYGGIFLSAFWDPYGHANQLKVAVVNQDNHAQLSGRSIALGGVLTDNLKKNKTFHWVFLKDRNSALKNLQQQNYYMVIVIPPNFSNNAAALLSGKTMKQMTLRYYTNSGESYTAAQMVKGIIPGIDRRIARAVTESYAQTMFAMLHKVNQEWKLQSHRLTKAAEKIKPLVNGSGEMNQGLKKLASSSLLFQQGLHQARQGSAQLDIGIHSLHTGLKTLDQKISKLNRGQKRLNAGISETAAGGQKLHQQMKKFNRAQQKFNAQFALILDFLKQIYPNYAAQNISKQQLITLLETWEAAAVQNHQPVPASFETWLTQLGADSAQNYNIASLMAATQKSSVQLATSAQSLTNASQSMADALSQINSGAKSISDGMKGIQRGSGLLYAGAGRIMNGNDQLSQGLGILDKQQGKLSDGARALYSGSNQMNSGINDLNQKINQFKTQVANGANTPDSFVGNSKKQADLLAKPERSQVKDLNPVNNYGEGLSPYILSLGLFVGALAFATFFPLRKPSEEPTSSLFWYLSKFSVSAAISIFQAVLICTLMLTVVGLKVTSVSQFYFFTIMSSLSFFAIAQFLGTAFNNIGRAIGGLLLLLQFGGSSGIFPVSLTPIFFQWIHALLPMSYSVNGLRQVISIGGDPVYLLQQTLMLLCMGIISMLLTWLTFHLLLKKKSYLLNSEEMNESPL</sequence>
<dbReference type="Proteomes" id="UP000823201">
    <property type="component" value="Unassembled WGS sequence"/>
</dbReference>
<dbReference type="Gene3D" id="1.10.287.950">
    <property type="entry name" value="Methyl-accepting chemotaxis protein"/>
    <property type="match status" value="1"/>
</dbReference>
<dbReference type="NCBIfam" id="TIGR03061">
    <property type="entry name" value="pip_yhgE_Nterm"/>
    <property type="match status" value="1"/>
</dbReference>
<feature type="transmembrane region" description="Helical" evidence="5">
    <location>
        <begin position="674"/>
        <end position="695"/>
    </location>
</feature>
<keyword evidence="4 5" id="KW-0472">Membrane</keyword>
<feature type="transmembrane region" description="Helical" evidence="5">
    <location>
        <begin position="514"/>
        <end position="536"/>
    </location>
</feature>
<reference evidence="7 8" key="1">
    <citation type="submission" date="2021-01" db="EMBL/GenBank/DDBJ databases">
        <title>Genomic Encyclopedia of Type Strains, Phase IV (KMG-IV): sequencing the most valuable type-strain genomes for metagenomic binning, comparative biology and taxonomic classification.</title>
        <authorList>
            <person name="Goeker M."/>
        </authorList>
    </citation>
    <scope>NUCLEOTIDE SEQUENCE [LARGE SCALE GENOMIC DNA]</scope>
    <source>
        <strain evidence="7 8">DSM 100968</strain>
    </source>
</reference>
<dbReference type="InterPro" id="IPR013525">
    <property type="entry name" value="ABC2_TM"/>
</dbReference>
<evidence type="ECO:0000256" key="2">
    <source>
        <dbReference type="ARBA" id="ARBA00022692"/>
    </source>
</evidence>
<dbReference type="RefSeq" id="WP_205006090.1">
    <property type="nucleotide sequence ID" value="NZ_CBCRXA010000006.1"/>
</dbReference>
<dbReference type="Pfam" id="PF12698">
    <property type="entry name" value="ABC2_membrane_3"/>
    <property type="match status" value="2"/>
</dbReference>